<organism evidence="1 2">
    <name type="scientific">Sphenostylis stenocarpa</name>
    <dbReference type="NCBI Taxonomy" id="92480"/>
    <lineage>
        <taxon>Eukaryota</taxon>
        <taxon>Viridiplantae</taxon>
        <taxon>Streptophyta</taxon>
        <taxon>Embryophyta</taxon>
        <taxon>Tracheophyta</taxon>
        <taxon>Spermatophyta</taxon>
        <taxon>Magnoliopsida</taxon>
        <taxon>eudicotyledons</taxon>
        <taxon>Gunneridae</taxon>
        <taxon>Pentapetalae</taxon>
        <taxon>rosids</taxon>
        <taxon>fabids</taxon>
        <taxon>Fabales</taxon>
        <taxon>Fabaceae</taxon>
        <taxon>Papilionoideae</taxon>
        <taxon>50 kb inversion clade</taxon>
        <taxon>NPAAA clade</taxon>
        <taxon>indigoferoid/millettioid clade</taxon>
        <taxon>Phaseoleae</taxon>
        <taxon>Sphenostylis</taxon>
    </lineage>
</organism>
<evidence type="ECO:0000313" key="2">
    <source>
        <dbReference type="Proteomes" id="UP001189624"/>
    </source>
</evidence>
<proteinExistence type="predicted"/>
<name>A0AA86VMX8_9FABA</name>
<gene>
    <name evidence="1" type="ORF">AYBTSS11_LOCUS26452</name>
</gene>
<reference evidence="1" key="1">
    <citation type="submission" date="2023-10" db="EMBL/GenBank/DDBJ databases">
        <authorList>
            <person name="Domelevo Entfellner J.-B."/>
        </authorList>
    </citation>
    <scope>NUCLEOTIDE SEQUENCE</scope>
</reference>
<dbReference type="Gramene" id="rna-AYBTSS11_LOCUS26452">
    <property type="protein sequence ID" value="CAJ1974377.1"/>
    <property type="gene ID" value="gene-AYBTSS11_LOCUS26452"/>
</dbReference>
<keyword evidence="2" id="KW-1185">Reference proteome</keyword>
<evidence type="ECO:0008006" key="3">
    <source>
        <dbReference type="Google" id="ProtNLM"/>
    </source>
</evidence>
<dbReference type="Proteomes" id="UP001189624">
    <property type="component" value="Chromosome 9"/>
</dbReference>
<sequence length="197" mass="22602">MTHQLMTTWWLKRPTIQSRVVWRDIEATNLSYLNCSEFIKEGSLLNDAIHWLAFCCDVSMNVILAFDLTKSSFSDILLLVEFLNYDFESCYLEVLGDLLSVSVVEWNHSVETWVMEEYKVQLSWTKTSVVSTENIPAGWFFFPICSTKGGDIFGTDSSTRLAKYNDKGHLQEHRSYCNGSSRSQVALYTKSLLPLPI</sequence>
<accession>A0AA86VMX8</accession>
<evidence type="ECO:0000313" key="1">
    <source>
        <dbReference type="EMBL" id="CAJ1974377.1"/>
    </source>
</evidence>
<protein>
    <recommendedName>
        <fullName evidence="3">F-box associated domain-containing protein</fullName>
    </recommendedName>
</protein>
<dbReference type="EMBL" id="OY731406">
    <property type="protein sequence ID" value="CAJ1974377.1"/>
    <property type="molecule type" value="Genomic_DNA"/>
</dbReference>
<dbReference type="AlphaFoldDB" id="A0AA86VMX8"/>